<dbReference type="InterPro" id="IPR027443">
    <property type="entry name" value="IPNS-like_sf"/>
</dbReference>
<dbReference type="EMBL" id="JABTTQ020000144">
    <property type="protein sequence ID" value="KAK6141464.1"/>
    <property type="molecule type" value="Genomic_DNA"/>
</dbReference>
<accession>A0ABR0W566</accession>
<evidence type="ECO:0000313" key="2">
    <source>
        <dbReference type="Proteomes" id="UP001318860"/>
    </source>
</evidence>
<evidence type="ECO:0000313" key="1">
    <source>
        <dbReference type="EMBL" id="KAK6141464.1"/>
    </source>
</evidence>
<reference evidence="1 2" key="1">
    <citation type="journal article" date="2021" name="Comput. Struct. Biotechnol. J.">
        <title>De novo genome assembly of the potent medicinal plant Rehmannia glutinosa using nanopore technology.</title>
        <authorList>
            <person name="Ma L."/>
            <person name="Dong C."/>
            <person name="Song C."/>
            <person name="Wang X."/>
            <person name="Zheng X."/>
            <person name="Niu Y."/>
            <person name="Chen S."/>
            <person name="Feng W."/>
        </authorList>
    </citation>
    <scope>NUCLEOTIDE SEQUENCE [LARGE SCALE GENOMIC DNA]</scope>
    <source>
        <strain evidence="1">DH-2019</strain>
    </source>
</reference>
<dbReference type="SUPFAM" id="SSF51197">
    <property type="entry name" value="Clavaminate synthase-like"/>
    <property type="match status" value="1"/>
</dbReference>
<proteinExistence type="predicted"/>
<organism evidence="1 2">
    <name type="scientific">Rehmannia glutinosa</name>
    <name type="common">Chinese foxglove</name>
    <dbReference type="NCBI Taxonomy" id="99300"/>
    <lineage>
        <taxon>Eukaryota</taxon>
        <taxon>Viridiplantae</taxon>
        <taxon>Streptophyta</taxon>
        <taxon>Embryophyta</taxon>
        <taxon>Tracheophyta</taxon>
        <taxon>Spermatophyta</taxon>
        <taxon>Magnoliopsida</taxon>
        <taxon>eudicotyledons</taxon>
        <taxon>Gunneridae</taxon>
        <taxon>Pentapetalae</taxon>
        <taxon>asterids</taxon>
        <taxon>lamiids</taxon>
        <taxon>Lamiales</taxon>
        <taxon>Orobanchaceae</taxon>
        <taxon>Rehmannieae</taxon>
        <taxon>Rehmannia</taxon>
    </lineage>
</organism>
<name>A0ABR0W566_REHGL</name>
<protein>
    <submittedName>
        <fullName evidence="1">Uncharacterized protein</fullName>
    </submittedName>
</protein>
<dbReference type="PANTHER" id="PTHR48253:SF2">
    <property type="entry name" value="ISOPENICILLIN N SYNTHASE-LIKE FE(2+) 2OG DIOXYGENASE DOMAIN-CONTAINING PROTEIN"/>
    <property type="match status" value="1"/>
</dbReference>
<dbReference type="PANTHER" id="PTHR48253">
    <property type="match status" value="1"/>
</dbReference>
<sequence length="277" mass="31430">MEEILELYEVQYSDLVTLMSDQNPATVEEIERLELISKAIMQNLGRDGPGLLSINGVPKARTLRQTLLPLARKLALLNNDDRKRILKDHNLGSDVPLKNLDRIVSSYAMQMKYDQEFNSKIKGEETAREVDGGEFKDLGFAFQELGFCMMELGLCLARVCDRLIGGFELEQSLLQSGTAKGRLIHYHSVSDNIAIKEAANGKRRARGGKVNLREDVKLDNAGNLNLWQQWHYDYGIFTILTAPMFMLSNGNDAQNVSLRVATRICKYFIQRRTVCLW</sequence>
<dbReference type="Gene3D" id="2.60.120.330">
    <property type="entry name" value="B-lactam Antibiotic, Isopenicillin N Synthase, Chain"/>
    <property type="match status" value="1"/>
</dbReference>
<dbReference type="Proteomes" id="UP001318860">
    <property type="component" value="Unassembled WGS sequence"/>
</dbReference>
<gene>
    <name evidence="1" type="ORF">DH2020_024785</name>
</gene>
<keyword evidence="2" id="KW-1185">Reference proteome</keyword>
<comment type="caution">
    <text evidence="1">The sequence shown here is derived from an EMBL/GenBank/DDBJ whole genome shotgun (WGS) entry which is preliminary data.</text>
</comment>